<protein>
    <recommendedName>
        <fullName evidence="3">Transposase</fullName>
    </recommendedName>
</protein>
<keyword evidence="2" id="KW-1185">Reference proteome</keyword>
<evidence type="ECO:0008006" key="3">
    <source>
        <dbReference type="Google" id="ProtNLM"/>
    </source>
</evidence>
<dbReference type="Proteomes" id="UP000190367">
    <property type="component" value="Unassembled WGS sequence"/>
</dbReference>
<dbReference type="AlphaFoldDB" id="A0A1T4PTV2"/>
<organism evidence="1 2">
    <name type="scientific">Chitinophaga eiseniae</name>
    <dbReference type="NCBI Taxonomy" id="634771"/>
    <lineage>
        <taxon>Bacteria</taxon>
        <taxon>Pseudomonadati</taxon>
        <taxon>Bacteroidota</taxon>
        <taxon>Chitinophagia</taxon>
        <taxon>Chitinophagales</taxon>
        <taxon>Chitinophagaceae</taxon>
        <taxon>Chitinophaga</taxon>
    </lineage>
</organism>
<sequence length="84" mass="9556">MLFEQNIGPALSIDETAFSSGELYTIVTNKLAKGRKGSIVAMIKGTQSEFLKEILFKIPKRLRDKNAKLFHITIHYHYGTLFLI</sequence>
<proteinExistence type="predicted"/>
<dbReference type="EMBL" id="FUWZ01000002">
    <property type="protein sequence ID" value="SJZ94953.1"/>
    <property type="molecule type" value="Genomic_DNA"/>
</dbReference>
<accession>A0A1T4PTV2</accession>
<dbReference type="STRING" id="634771.SAMN04488128_1021"/>
<reference evidence="2" key="1">
    <citation type="submission" date="2017-02" db="EMBL/GenBank/DDBJ databases">
        <authorList>
            <person name="Varghese N."/>
            <person name="Submissions S."/>
        </authorList>
    </citation>
    <scope>NUCLEOTIDE SEQUENCE [LARGE SCALE GENOMIC DNA]</scope>
    <source>
        <strain evidence="2">DSM 22224</strain>
    </source>
</reference>
<evidence type="ECO:0000313" key="1">
    <source>
        <dbReference type="EMBL" id="SJZ94953.1"/>
    </source>
</evidence>
<name>A0A1T4PTV2_9BACT</name>
<evidence type="ECO:0000313" key="2">
    <source>
        <dbReference type="Proteomes" id="UP000190367"/>
    </source>
</evidence>
<gene>
    <name evidence="1" type="ORF">SAMN04488128_1021</name>
</gene>